<keyword evidence="2" id="KW-1185">Reference proteome</keyword>
<dbReference type="Proteomes" id="UP001190700">
    <property type="component" value="Unassembled WGS sequence"/>
</dbReference>
<sequence length="103" mass="11420">MLPDLPNLRMNICDNRCKSPPKETSKALAVLQSSRRKLPSVVVVHVAYLGVCGLPDHLENFGKMAELGVPPGRNRPYLIARAMGEEDRISMLAIQKCSTNFDE</sequence>
<protein>
    <submittedName>
        <fullName evidence="1">Uncharacterized protein</fullName>
    </submittedName>
</protein>
<evidence type="ECO:0000313" key="1">
    <source>
        <dbReference type="EMBL" id="KAK3244429.1"/>
    </source>
</evidence>
<accession>A0AAE0BYK2</accession>
<gene>
    <name evidence="1" type="ORF">CYMTET_45954</name>
</gene>
<dbReference type="AlphaFoldDB" id="A0AAE0BYK2"/>
<proteinExistence type="predicted"/>
<reference evidence="1 2" key="1">
    <citation type="journal article" date="2015" name="Genome Biol. Evol.">
        <title>Comparative Genomics of a Bacterivorous Green Alga Reveals Evolutionary Causalities and Consequences of Phago-Mixotrophic Mode of Nutrition.</title>
        <authorList>
            <person name="Burns J.A."/>
            <person name="Paasch A."/>
            <person name="Narechania A."/>
            <person name="Kim E."/>
        </authorList>
    </citation>
    <scope>NUCLEOTIDE SEQUENCE [LARGE SCALE GENOMIC DNA]</scope>
    <source>
        <strain evidence="1 2">PLY_AMNH</strain>
    </source>
</reference>
<organism evidence="1 2">
    <name type="scientific">Cymbomonas tetramitiformis</name>
    <dbReference type="NCBI Taxonomy" id="36881"/>
    <lineage>
        <taxon>Eukaryota</taxon>
        <taxon>Viridiplantae</taxon>
        <taxon>Chlorophyta</taxon>
        <taxon>Pyramimonadophyceae</taxon>
        <taxon>Pyramimonadales</taxon>
        <taxon>Pyramimonadaceae</taxon>
        <taxon>Cymbomonas</taxon>
    </lineage>
</organism>
<feature type="non-terminal residue" evidence="1">
    <location>
        <position position="103"/>
    </location>
</feature>
<evidence type="ECO:0000313" key="2">
    <source>
        <dbReference type="Proteomes" id="UP001190700"/>
    </source>
</evidence>
<comment type="caution">
    <text evidence="1">The sequence shown here is derived from an EMBL/GenBank/DDBJ whole genome shotgun (WGS) entry which is preliminary data.</text>
</comment>
<name>A0AAE0BYK2_9CHLO</name>
<dbReference type="EMBL" id="LGRX02031867">
    <property type="protein sequence ID" value="KAK3244429.1"/>
    <property type="molecule type" value="Genomic_DNA"/>
</dbReference>